<dbReference type="Proteomes" id="UP001198220">
    <property type="component" value="Unassembled WGS sequence"/>
</dbReference>
<feature type="transmembrane region" description="Helical" evidence="8">
    <location>
        <begin position="231"/>
        <end position="252"/>
    </location>
</feature>
<keyword evidence="3 10" id="KW-0808">Transferase</keyword>
<dbReference type="GO" id="GO:0005886">
    <property type="term" value="C:plasma membrane"/>
    <property type="evidence" value="ECO:0007669"/>
    <property type="project" value="TreeGrafter"/>
</dbReference>
<feature type="domain" description="Glycosyltransferase 2-like" evidence="9">
    <location>
        <begin position="5"/>
        <end position="133"/>
    </location>
</feature>
<evidence type="ECO:0000256" key="4">
    <source>
        <dbReference type="ARBA" id="ARBA00022692"/>
    </source>
</evidence>
<accession>A0AAE3A6B4</accession>
<dbReference type="RefSeq" id="WP_118770246.1">
    <property type="nucleotide sequence ID" value="NZ_JAJEPS010000002.1"/>
</dbReference>
<organism evidence="10 11">
    <name type="scientific">Hominiventricola filiformis</name>
    <dbReference type="NCBI Taxonomy" id="2885352"/>
    <lineage>
        <taxon>Bacteria</taxon>
        <taxon>Bacillati</taxon>
        <taxon>Bacillota</taxon>
        <taxon>Clostridia</taxon>
        <taxon>Lachnospirales</taxon>
        <taxon>Lachnospiraceae</taxon>
        <taxon>Hominiventricola</taxon>
    </lineage>
</organism>
<protein>
    <submittedName>
        <fullName evidence="10">Glycosyltransferase</fullName>
        <ecNumber evidence="10">2.4.-.-</ecNumber>
    </submittedName>
</protein>
<evidence type="ECO:0000256" key="8">
    <source>
        <dbReference type="SAM" id="Phobius"/>
    </source>
</evidence>
<evidence type="ECO:0000313" key="10">
    <source>
        <dbReference type="EMBL" id="MCC2125339.1"/>
    </source>
</evidence>
<dbReference type="EMBL" id="JAJEPS010000002">
    <property type="protein sequence ID" value="MCC2125339.1"/>
    <property type="molecule type" value="Genomic_DNA"/>
</dbReference>
<gene>
    <name evidence="10" type="ORF">LKD36_04000</name>
</gene>
<evidence type="ECO:0000256" key="6">
    <source>
        <dbReference type="ARBA" id="ARBA00022989"/>
    </source>
</evidence>
<comment type="caution">
    <text evidence="10">The sequence shown here is derived from an EMBL/GenBank/DDBJ whole genome shotgun (WGS) entry which is preliminary data.</text>
</comment>
<dbReference type="EC" id="2.4.-.-" evidence="10"/>
<feature type="transmembrane region" description="Helical" evidence="8">
    <location>
        <begin position="264"/>
        <end position="286"/>
    </location>
</feature>
<dbReference type="GO" id="GO:0009103">
    <property type="term" value="P:lipopolysaccharide biosynthetic process"/>
    <property type="evidence" value="ECO:0007669"/>
    <property type="project" value="UniProtKB-KW"/>
</dbReference>
<dbReference type="GO" id="GO:0099621">
    <property type="term" value="F:undecaprenyl-phosphate 4-deoxy-4-formamido-L-arabinose transferase activity"/>
    <property type="evidence" value="ECO:0007669"/>
    <property type="project" value="TreeGrafter"/>
</dbReference>
<keyword evidence="2 10" id="KW-0328">Glycosyltransferase</keyword>
<dbReference type="InterPro" id="IPR001173">
    <property type="entry name" value="Glyco_trans_2-like"/>
</dbReference>
<dbReference type="Pfam" id="PF00535">
    <property type="entry name" value="Glycos_transf_2"/>
    <property type="match status" value="1"/>
</dbReference>
<keyword evidence="5" id="KW-0448">Lipopolysaccharide biosynthesis</keyword>
<keyword evidence="7 8" id="KW-0472">Membrane</keyword>
<evidence type="ECO:0000256" key="3">
    <source>
        <dbReference type="ARBA" id="ARBA00022679"/>
    </source>
</evidence>
<sequence>MIQISFVIPCYRSANTIIQVLKEIEDKMNERPDTIYEVITVNDSSPDNVLQVLKEYAETHSWLRVVDFTKNFGQHAAMMAGLSFASGKYIVFLDDDFQCPVDRIWDLLAPLDEGYDISVAQYKFEERKESFFRVLGSRINDAMMCTLIDKPKDLRITNFVAMKDYIANEVLEYKNPYPYIDGLLLRSSHHIASVPMQDRERLSGSSNYNLRKLISLFSNGFTAFSILPLRIATFSGTICSILGFCWGIYLIIHKLIHPQLITEGYSSLMAVLLFIGGMIMIMLGICGEYIGRIYISLNSSPQYVIRSTYHMTAANEDHHQQTR</sequence>
<evidence type="ECO:0000256" key="1">
    <source>
        <dbReference type="ARBA" id="ARBA00022475"/>
    </source>
</evidence>
<dbReference type="PANTHER" id="PTHR48090:SF3">
    <property type="entry name" value="UNDECAPRENYL-PHOSPHATE 4-DEOXY-4-FORMAMIDO-L-ARABINOSE TRANSFERASE"/>
    <property type="match status" value="1"/>
</dbReference>
<evidence type="ECO:0000256" key="2">
    <source>
        <dbReference type="ARBA" id="ARBA00022676"/>
    </source>
</evidence>
<reference evidence="10 11" key="1">
    <citation type="submission" date="2021-10" db="EMBL/GenBank/DDBJ databases">
        <title>Anaerobic single-cell dispensing facilitates the cultivation of human gut bacteria.</title>
        <authorList>
            <person name="Afrizal A."/>
        </authorList>
    </citation>
    <scope>NUCLEOTIDE SEQUENCE [LARGE SCALE GENOMIC DNA]</scope>
    <source>
        <strain evidence="10 11">CLA-AA-H276</strain>
    </source>
</reference>
<evidence type="ECO:0000259" key="9">
    <source>
        <dbReference type="Pfam" id="PF00535"/>
    </source>
</evidence>
<dbReference type="PANTHER" id="PTHR48090">
    <property type="entry name" value="UNDECAPRENYL-PHOSPHATE 4-DEOXY-4-FORMAMIDO-L-ARABINOSE TRANSFERASE-RELATED"/>
    <property type="match status" value="1"/>
</dbReference>
<dbReference type="InterPro" id="IPR029044">
    <property type="entry name" value="Nucleotide-diphossugar_trans"/>
</dbReference>
<evidence type="ECO:0000256" key="5">
    <source>
        <dbReference type="ARBA" id="ARBA00022985"/>
    </source>
</evidence>
<dbReference type="AlphaFoldDB" id="A0AAE3A6B4"/>
<keyword evidence="6 8" id="KW-1133">Transmembrane helix</keyword>
<keyword evidence="1" id="KW-1003">Cell membrane</keyword>
<keyword evidence="11" id="KW-1185">Reference proteome</keyword>
<dbReference type="Gene3D" id="3.90.550.10">
    <property type="entry name" value="Spore Coat Polysaccharide Biosynthesis Protein SpsA, Chain A"/>
    <property type="match status" value="1"/>
</dbReference>
<dbReference type="InterPro" id="IPR050256">
    <property type="entry name" value="Glycosyltransferase_2"/>
</dbReference>
<proteinExistence type="predicted"/>
<evidence type="ECO:0000313" key="11">
    <source>
        <dbReference type="Proteomes" id="UP001198220"/>
    </source>
</evidence>
<keyword evidence="4 8" id="KW-0812">Transmembrane</keyword>
<dbReference type="SUPFAM" id="SSF53448">
    <property type="entry name" value="Nucleotide-diphospho-sugar transferases"/>
    <property type="match status" value="1"/>
</dbReference>
<evidence type="ECO:0000256" key="7">
    <source>
        <dbReference type="ARBA" id="ARBA00023136"/>
    </source>
</evidence>
<name>A0AAE3A6B4_9FIRM</name>